<accession>A0A1M2VEK4</accession>
<reference evidence="1 2" key="1">
    <citation type="submission" date="2016-10" db="EMBL/GenBank/DDBJ databases">
        <title>Genome sequence of the basidiomycete white-rot fungus Trametes pubescens.</title>
        <authorList>
            <person name="Makela M.R."/>
            <person name="Granchi Z."/>
            <person name="Peng M."/>
            <person name="De Vries R.P."/>
            <person name="Grigoriev I."/>
            <person name="Riley R."/>
            <person name="Hilden K."/>
        </authorList>
    </citation>
    <scope>NUCLEOTIDE SEQUENCE [LARGE SCALE GENOMIC DNA]</scope>
    <source>
        <strain evidence="1 2">FBCC735</strain>
    </source>
</reference>
<name>A0A1M2VEK4_TRAPU</name>
<dbReference type="OMA" id="AEHECEN"/>
<proteinExistence type="predicted"/>
<dbReference type="Proteomes" id="UP000184267">
    <property type="component" value="Unassembled WGS sequence"/>
</dbReference>
<keyword evidence="2" id="KW-1185">Reference proteome</keyword>
<sequence length="211" mass="23855">MSKRPTVFLSNRLLSAAADARLQEILPITERAAADDVESFYWVILYVVYKHSLATLKASKSEEAQGLLDDEFSMIFSARDVRKLVEQRLAAFVNDASGDDSYYGIERLIAQLTNQDSRALRTLVAVVWRHLRLCPFKERTLDNPFTDLRQDVAEHECENDQIQEALGFAVVSSTIPDTRVTGNAGQYNVHHNRLMGSLKVTINRLEAERAL</sequence>
<dbReference type="OrthoDB" id="2758787at2759"/>
<dbReference type="STRING" id="154538.A0A1M2VEK4"/>
<organism evidence="1 2">
    <name type="scientific">Trametes pubescens</name>
    <name type="common">White-rot fungus</name>
    <dbReference type="NCBI Taxonomy" id="154538"/>
    <lineage>
        <taxon>Eukaryota</taxon>
        <taxon>Fungi</taxon>
        <taxon>Dikarya</taxon>
        <taxon>Basidiomycota</taxon>
        <taxon>Agaricomycotina</taxon>
        <taxon>Agaricomycetes</taxon>
        <taxon>Polyporales</taxon>
        <taxon>Polyporaceae</taxon>
        <taxon>Trametes</taxon>
    </lineage>
</organism>
<protein>
    <submittedName>
        <fullName evidence="1">Uncharacterized protein</fullName>
    </submittedName>
</protein>
<comment type="caution">
    <text evidence="1">The sequence shown here is derived from an EMBL/GenBank/DDBJ whole genome shotgun (WGS) entry which is preliminary data.</text>
</comment>
<evidence type="ECO:0000313" key="2">
    <source>
        <dbReference type="Proteomes" id="UP000184267"/>
    </source>
</evidence>
<dbReference type="EMBL" id="MNAD01001364">
    <property type="protein sequence ID" value="OJT05978.1"/>
    <property type="molecule type" value="Genomic_DNA"/>
</dbReference>
<dbReference type="AlphaFoldDB" id="A0A1M2VEK4"/>
<gene>
    <name evidence="1" type="ORF">TRAPUB_3165</name>
</gene>
<evidence type="ECO:0000313" key="1">
    <source>
        <dbReference type="EMBL" id="OJT05978.1"/>
    </source>
</evidence>